<reference evidence="1 2" key="1">
    <citation type="submission" date="2022-01" db="EMBL/GenBank/DDBJ databases">
        <title>A high-quality chromosome-level genome assembly of rohu carp, Labeo rohita.</title>
        <authorList>
            <person name="Arick M.A. II"/>
            <person name="Hsu C.-Y."/>
            <person name="Magbanua Z."/>
            <person name="Pechanova O."/>
            <person name="Grover C."/>
            <person name="Miller E."/>
            <person name="Thrash A."/>
            <person name="Ezzel L."/>
            <person name="Alam S."/>
            <person name="Benzie J."/>
            <person name="Hamilton M."/>
            <person name="Karsi A."/>
            <person name="Lawrence M.L."/>
            <person name="Peterson D.G."/>
        </authorList>
    </citation>
    <scope>NUCLEOTIDE SEQUENCE [LARGE SCALE GENOMIC DNA]</scope>
    <source>
        <strain evidence="2">BAU-BD-2019</strain>
        <tissue evidence="1">Blood</tissue>
    </source>
</reference>
<gene>
    <name evidence="1" type="ORF">H4Q32_002239</name>
</gene>
<comment type="caution">
    <text evidence="1">The sequence shown here is derived from an EMBL/GenBank/DDBJ whole genome shotgun (WGS) entry which is preliminary data.</text>
</comment>
<dbReference type="EMBL" id="JACTAM010000005">
    <property type="protein sequence ID" value="KAI2664112.1"/>
    <property type="molecule type" value="Genomic_DNA"/>
</dbReference>
<organism evidence="1 2">
    <name type="scientific">Labeo rohita</name>
    <name type="common">Indian major carp</name>
    <name type="synonym">Cyprinus rohita</name>
    <dbReference type="NCBI Taxonomy" id="84645"/>
    <lineage>
        <taxon>Eukaryota</taxon>
        <taxon>Metazoa</taxon>
        <taxon>Chordata</taxon>
        <taxon>Craniata</taxon>
        <taxon>Vertebrata</taxon>
        <taxon>Euteleostomi</taxon>
        <taxon>Actinopterygii</taxon>
        <taxon>Neopterygii</taxon>
        <taxon>Teleostei</taxon>
        <taxon>Ostariophysi</taxon>
        <taxon>Cypriniformes</taxon>
        <taxon>Cyprinidae</taxon>
        <taxon>Labeoninae</taxon>
        <taxon>Labeonini</taxon>
        <taxon>Labeo</taxon>
    </lineage>
</organism>
<protein>
    <submittedName>
        <fullName evidence="1">Malate dehydrogenase</fullName>
    </submittedName>
</protein>
<sequence>MWTTAAKNCAGIKLTNCLKKPLVKVDCPHKPPKETKFTTEYIKSFGPKQYVIQFTNLKMKSFISGTSLNTTRSTTITLINQTIVFPSDQEPQITPQTSITTMQLISQPQGAKININKLCPKCHQPQKDFNSIVNYHRSSTCKILRATKNYIKNYIKKCSETISRSASNSTITKFVKYKLDFVTCQSTLY</sequence>
<evidence type="ECO:0000313" key="2">
    <source>
        <dbReference type="Proteomes" id="UP000830375"/>
    </source>
</evidence>
<proteinExistence type="predicted"/>
<dbReference type="Proteomes" id="UP000830375">
    <property type="component" value="Unassembled WGS sequence"/>
</dbReference>
<accession>A0ABQ8MMP7</accession>
<keyword evidence="2" id="KW-1185">Reference proteome</keyword>
<name>A0ABQ8MMP7_LABRO</name>
<evidence type="ECO:0000313" key="1">
    <source>
        <dbReference type="EMBL" id="KAI2664112.1"/>
    </source>
</evidence>